<comment type="cofactor">
    <cofactor evidence="1">
        <name>Zn(2+)</name>
        <dbReference type="ChEBI" id="CHEBI:29105"/>
    </cofactor>
</comment>
<evidence type="ECO:0000256" key="4">
    <source>
        <dbReference type="ARBA" id="ARBA00022723"/>
    </source>
</evidence>
<keyword evidence="11" id="KW-1185">Reference proteome</keyword>
<reference evidence="10 11" key="1">
    <citation type="journal article" date="2011" name="PLoS Pathog.">
        <title>Endophytic Life Strategies Decoded by Genome and Transcriptome Analyses of the Mutualistic Root Symbiont Piriformospora indica.</title>
        <authorList>
            <person name="Zuccaro A."/>
            <person name="Lahrmann U."/>
            <person name="Guldener U."/>
            <person name="Langen G."/>
            <person name="Pfiffi S."/>
            <person name="Biedenkopf D."/>
            <person name="Wong P."/>
            <person name="Samans B."/>
            <person name="Grimm C."/>
            <person name="Basiewicz M."/>
            <person name="Murat C."/>
            <person name="Martin F."/>
            <person name="Kogel K.H."/>
        </authorList>
    </citation>
    <scope>NUCLEOTIDE SEQUENCE [LARGE SCALE GENOMIC DNA]</scope>
    <source>
        <strain evidence="10 11">DSM 11827</strain>
    </source>
</reference>
<dbReference type="HOGENOM" id="CLU_041257_0_0_1"/>
<dbReference type="Gene3D" id="2.60.40.2970">
    <property type="match status" value="1"/>
</dbReference>
<dbReference type="InParanoid" id="G4TVQ7"/>
<dbReference type="InterPro" id="IPR024079">
    <property type="entry name" value="MetalloPept_cat_dom_sf"/>
</dbReference>
<evidence type="ECO:0000256" key="7">
    <source>
        <dbReference type="ARBA" id="ARBA00023049"/>
    </source>
</evidence>
<name>G4TVQ7_SERID</name>
<evidence type="ECO:0000313" key="11">
    <source>
        <dbReference type="Proteomes" id="UP000007148"/>
    </source>
</evidence>
<organism evidence="10 11">
    <name type="scientific">Serendipita indica (strain DSM 11827)</name>
    <name type="common">Root endophyte fungus</name>
    <name type="synonym">Piriformospora indica</name>
    <dbReference type="NCBI Taxonomy" id="1109443"/>
    <lineage>
        <taxon>Eukaryota</taxon>
        <taxon>Fungi</taxon>
        <taxon>Dikarya</taxon>
        <taxon>Basidiomycota</taxon>
        <taxon>Agaricomycotina</taxon>
        <taxon>Agaricomycetes</taxon>
        <taxon>Sebacinales</taxon>
        <taxon>Serendipitaceae</taxon>
        <taxon>Serendipita</taxon>
    </lineage>
</organism>
<accession>G4TVQ7</accession>
<evidence type="ECO:0000256" key="8">
    <source>
        <dbReference type="SAM" id="SignalP"/>
    </source>
</evidence>
<dbReference type="PANTHER" id="PTHR37016:SF3">
    <property type="entry name" value="NEUTRAL PROTEASE 2-RELATED"/>
    <property type="match status" value="1"/>
</dbReference>
<feature type="chain" id="PRO_5003469459" evidence="8">
    <location>
        <begin position="26"/>
        <end position="367"/>
    </location>
</feature>
<evidence type="ECO:0000313" key="10">
    <source>
        <dbReference type="EMBL" id="CCA75400.1"/>
    </source>
</evidence>
<keyword evidence="5" id="KW-0378">Hydrolase</keyword>
<dbReference type="InterPro" id="IPR050414">
    <property type="entry name" value="Fungal_M35_metalloproteases"/>
</dbReference>
<feature type="signal peptide" evidence="8">
    <location>
        <begin position="1"/>
        <end position="25"/>
    </location>
</feature>
<evidence type="ECO:0000256" key="1">
    <source>
        <dbReference type="ARBA" id="ARBA00001947"/>
    </source>
</evidence>
<feature type="domain" description="Lysine-specific metallo-endopeptidase" evidence="9">
    <location>
        <begin position="228"/>
        <end position="361"/>
    </location>
</feature>
<dbReference type="GO" id="GO:0004222">
    <property type="term" value="F:metalloendopeptidase activity"/>
    <property type="evidence" value="ECO:0007669"/>
    <property type="project" value="InterPro"/>
</dbReference>
<evidence type="ECO:0000259" key="9">
    <source>
        <dbReference type="SMART" id="SM01351"/>
    </source>
</evidence>
<dbReference type="eggNOG" id="ENOG502SIJR">
    <property type="taxonomic scope" value="Eukaryota"/>
</dbReference>
<dbReference type="Pfam" id="PF14521">
    <property type="entry name" value="Aspzincin_M35"/>
    <property type="match status" value="1"/>
</dbReference>
<evidence type="ECO:0000256" key="6">
    <source>
        <dbReference type="ARBA" id="ARBA00022833"/>
    </source>
</evidence>
<dbReference type="GO" id="GO:0046872">
    <property type="term" value="F:metal ion binding"/>
    <property type="evidence" value="ECO:0007669"/>
    <property type="project" value="UniProtKB-KW"/>
</dbReference>
<dbReference type="EMBL" id="CAFZ01000444">
    <property type="protein sequence ID" value="CCA75400.1"/>
    <property type="molecule type" value="Genomic_DNA"/>
</dbReference>
<comment type="similarity">
    <text evidence="2">Belongs to the peptidase M35 family.</text>
</comment>
<gene>
    <name evidence="10" type="ORF">PIIN_09383</name>
</gene>
<evidence type="ECO:0000256" key="3">
    <source>
        <dbReference type="ARBA" id="ARBA00022670"/>
    </source>
</evidence>
<sequence>MPSFNRFSSGVLLAVFLSSLGAVQADPALTLRILGANSVENVDNFNVTVQLKNTGTEALELYNEPRGLLSKAPTDSFKILKANDDSAASFDGVLAKYNFASATSFTNLGVGESVDVTHNLAQAYSFASGGAYNVVPSNTRFFYKGEDGQPVPIDATVERTHTAKLIGSLVSRHVQKRQEHAAKYKKRALEAQALGKRATQFANCTPDQEQAIQESVYVASLYVAQAEKYLTLNTETTDRYGTWFGEYSADNHQTALSHFAAIRKSDVKTYTFDCACEESSDTYAYVYPSEFGHIYLCNQYMLAAVSGTDSKAGTIVHESTHFTANGGTRDLAYGQVRAQALAAANATAAVNNADSHEYFAENTPYRP</sequence>
<keyword evidence="4" id="KW-0479">Metal-binding</keyword>
<dbReference type="AlphaFoldDB" id="G4TVQ7"/>
<keyword evidence="3 10" id="KW-0645">Protease</keyword>
<dbReference type="SMART" id="SM01351">
    <property type="entry name" value="Aspzincin_M35"/>
    <property type="match status" value="1"/>
</dbReference>
<dbReference type="InterPro" id="IPR029463">
    <property type="entry name" value="Lys_MEP"/>
</dbReference>
<dbReference type="OMA" id="DCACEES"/>
<evidence type="ECO:0000256" key="2">
    <source>
        <dbReference type="ARBA" id="ARBA00010279"/>
    </source>
</evidence>
<dbReference type="Proteomes" id="UP000007148">
    <property type="component" value="Unassembled WGS sequence"/>
</dbReference>
<dbReference type="GO" id="GO:0006508">
    <property type="term" value="P:proteolysis"/>
    <property type="evidence" value="ECO:0007669"/>
    <property type="project" value="UniProtKB-KW"/>
</dbReference>
<proteinExistence type="inferred from homology"/>
<keyword evidence="6" id="KW-0862">Zinc</keyword>
<protein>
    <submittedName>
        <fullName evidence="10">Related to deuterolysin M35 metalloprotease-Laccaria bicolor</fullName>
    </submittedName>
</protein>
<comment type="caution">
    <text evidence="10">The sequence shown here is derived from an EMBL/GenBank/DDBJ whole genome shotgun (WGS) entry which is preliminary data.</text>
</comment>
<dbReference type="Gene3D" id="3.40.390.10">
    <property type="entry name" value="Collagenase (Catalytic Domain)"/>
    <property type="match status" value="1"/>
</dbReference>
<evidence type="ECO:0000256" key="5">
    <source>
        <dbReference type="ARBA" id="ARBA00022801"/>
    </source>
</evidence>
<dbReference type="OrthoDB" id="412874at2759"/>
<dbReference type="PANTHER" id="PTHR37016">
    <property type="match status" value="1"/>
</dbReference>
<dbReference type="STRING" id="1109443.G4TVQ7"/>
<keyword evidence="7 10" id="KW-0482">Metalloprotease</keyword>
<dbReference type="SUPFAM" id="SSF55486">
    <property type="entry name" value="Metalloproteases ('zincins'), catalytic domain"/>
    <property type="match status" value="1"/>
</dbReference>
<keyword evidence="8" id="KW-0732">Signal</keyword>